<dbReference type="Proteomes" id="UP000552864">
    <property type="component" value="Unassembled WGS sequence"/>
</dbReference>
<dbReference type="EMBL" id="JABAHZ010000001">
    <property type="protein sequence ID" value="NLR78231.1"/>
    <property type="molecule type" value="Genomic_DNA"/>
</dbReference>
<keyword evidence="5" id="KW-1185">Reference proteome</keyword>
<dbReference type="InterPro" id="IPR008030">
    <property type="entry name" value="NmrA-like"/>
</dbReference>
<keyword evidence="2" id="KW-0521">NADP</keyword>
<evidence type="ECO:0000256" key="2">
    <source>
        <dbReference type="ARBA" id="ARBA00022857"/>
    </source>
</evidence>
<evidence type="ECO:0000313" key="5">
    <source>
        <dbReference type="Proteomes" id="UP000552864"/>
    </source>
</evidence>
<evidence type="ECO:0000259" key="3">
    <source>
        <dbReference type="Pfam" id="PF05368"/>
    </source>
</evidence>
<dbReference type="CDD" id="cd05251">
    <property type="entry name" value="NmrA_like_SDR_a"/>
    <property type="match status" value="1"/>
</dbReference>
<dbReference type="PANTHER" id="PTHR42748">
    <property type="entry name" value="NITROGEN METABOLITE REPRESSION PROTEIN NMRA FAMILY MEMBER"/>
    <property type="match status" value="1"/>
</dbReference>
<dbReference type="Gene3D" id="3.90.25.10">
    <property type="entry name" value="UDP-galactose 4-epimerase, domain 1"/>
    <property type="match status" value="1"/>
</dbReference>
<comment type="similarity">
    <text evidence="1">Belongs to the NmrA-type oxidoreductase family.</text>
</comment>
<sequence>MTTNSKANRPLVTIVGILGKQGLSTARTLLASGKYRVRGITRRIDSPEALVLSQQGVDLVSIPLDLGYKTAFVKAFQGSDGVFLMTPNIVPPATHEFELGKQLADAAVAAKVPYIIFSSLENVAERTGGKKFAPHFTDKANIEAYIRTLPIKSSFIYMAFFYTNLVEFYTPILQGDTLIFPVYLPKDFRAPFVDPLTATGPAVLEILSNPDQYAGQSLPVISDIISPQQMVDTFVRVTGKKAAYSSAYSREELLNHFPAFGSNEALVQELTGMVEYAVEYGYFREDRDLTWSRKINPNTLNWEQFLRSTGWDGKKLSY</sequence>
<dbReference type="Pfam" id="PF05368">
    <property type="entry name" value="NmrA"/>
    <property type="match status" value="1"/>
</dbReference>
<dbReference type="SUPFAM" id="SSF51735">
    <property type="entry name" value="NAD(P)-binding Rossmann-fold domains"/>
    <property type="match status" value="1"/>
</dbReference>
<dbReference type="PANTHER" id="PTHR42748:SF7">
    <property type="entry name" value="NMRA LIKE REDOX SENSOR 1-RELATED"/>
    <property type="match status" value="1"/>
</dbReference>
<dbReference type="RefSeq" id="WP_168737575.1">
    <property type="nucleotide sequence ID" value="NZ_JABAHZ010000001.1"/>
</dbReference>
<reference evidence="4 5" key="1">
    <citation type="submission" date="2020-04" db="EMBL/GenBank/DDBJ databases">
        <authorList>
            <person name="Yin C."/>
        </authorList>
    </citation>
    <scope>NUCLEOTIDE SEQUENCE [LARGE SCALE GENOMIC DNA]</scope>
    <source>
        <strain evidence="4 5">Ak56</strain>
    </source>
</reference>
<dbReference type="InterPro" id="IPR051164">
    <property type="entry name" value="NmrA-like_oxidored"/>
</dbReference>
<evidence type="ECO:0000256" key="1">
    <source>
        <dbReference type="ARBA" id="ARBA00006328"/>
    </source>
</evidence>
<protein>
    <submittedName>
        <fullName evidence="4">NmrA/HSCARG family protein</fullName>
    </submittedName>
</protein>
<comment type="caution">
    <text evidence="4">The sequence shown here is derived from an EMBL/GenBank/DDBJ whole genome shotgun (WGS) entry which is preliminary data.</text>
</comment>
<organism evidence="4 5">
    <name type="scientific">Chitinophaga eiseniae</name>
    <dbReference type="NCBI Taxonomy" id="634771"/>
    <lineage>
        <taxon>Bacteria</taxon>
        <taxon>Pseudomonadati</taxon>
        <taxon>Bacteroidota</taxon>
        <taxon>Chitinophagia</taxon>
        <taxon>Chitinophagales</taxon>
        <taxon>Chitinophagaceae</taxon>
        <taxon>Chitinophaga</taxon>
    </lineage>
</organism>
<dbReference type="Gene3D" id="3.40.50.720">
    <property type="entry name" value="NAD(P)-binding Rossmann-like Domain"/>
    <property type="match status" value="1"/>
</dbReference>
<accession>A0A847S8W1</accession>
<name>A0A847S8W1_9BACT</name>
<feature type="domain" description="NmrA-like" evidence="3">
    <location>
        <begin position="11"/>
        <end position="305"/>
    </location>
</feature>
<dbReference type="InterPro" id="IPR036291">
    <property type="entry name" value="NAD(P)-bd_dom_sf"/>
</dbReference>
<proteinExistence type="inferred from homology"/>
<dbReference type="AlphaFoldDB" id="A0A847S8W1"/>
<evidence type="ECO:0000313" key="4">
    <source>
        <dbReference type="EMBL" id="NLR78231.1"/>
    </source>
</evidence>
<gene>
    <name evidence="4" type="ORF">HGH91_06320</name>
</gene>